<feature type="compositionally biased region" description="Basic and acidic residues" evidence="3">
    <location>
        <begin position="1"/>
        <end position="15"/>
    </location>
</feature>
<dbReference type="PANTHER" id="PTHR43191:SF7">
    <property type="entry name" value="OBP33PEP LIKE PROTEIN"/>
    <property type="match status" value="1"/>
</dbReference>
<dbReference type="VEuPathDB" id="PlasmoDB:PRCDC_1030000"/>
<dbReference type="InterPro" id="IPR029028">
    <property type="entry name" value="Alpha/beta_knot_MTases"/>
</dbReference>
<evidence type="ECO:0000256" key="2">
    <source>
        <dbReference type="ARBA" id="ARBA00022679"/>
    </source>
</evidence>
<keyword evidence="2 5" id="KW-0808">Transferase</keyword>
<dbReference type="GO" id="GO:0032259">
    <property type="term" value="P:methylation"/>
    <property type="evidence" value="ECO:0007669"/>
    <property type="project" value="UniProtKB-KW"/>
</dbReference>
<dbReference type="Proteomes" id="UP000240500">
    <property type="component" value="Chromosome 10"/>
</dbReference>
<accession>A0A2P9DFS5</accession>
<dbReference type="GO" id="GO:0003723">
    <property type="term" value="F:RNA binding"/>
    <property type="evidence" value="ECO:0007669"/>
    <property type="project" value="InterPro"/>
</dbReference>
<dbReference type="Pfam" id="PF00588">
    <property type="entry name" value="SpoU_methylase"/>
    <property type="match status" value="1"/>
</dbReference>
<dbReference type="InterPro" id="IPR001537">
    <property type="entry name" value="SpoU_MeTrfase"/>
</dbReference>
<dbReference type="GO" id="GO:0006396">
    <property type="term" value="P:RNA processing"/>
    <property type="evidence" value="ECO:0007669"/>
    <property type="project" value="InterPro"/>
</dbReference>
<sequence>MKTEEKKSLHEKEENNCNDDNLSTNVDINDNNMSNISCINDNLKKDSYEKIKTYVVIYNIGKKKNVGSIVRSCVAFNVHKIFIVGKRKKEINFFGNMGTYDYITIEYFDNIYELKEYLTKNHILLYACEISVNAISITTNPYEYKDTAFLFGNEGTGIHDNVLKICDKIIYIPQYGKGTASLNVSVSCAIILQNFAVWANYEQTEIKNKKFIVQKKMSKLQKYLNPTDDMLKQIHFKRSLRSQKKKENHIISFENFI</sequence>
<dbReference type="AlphaFoldDB" id="A0A2P9DFS5"/>
<organism evidence="5 6">
    <name type="scientific">Plasmodium reichenowi</name>
    <dbReference type="NCBI Taxonomy" id="5854"/>
    <lineage>
        <taxon>Eukaryota</taxon>
        <taxon>Sar</taxon>
        <taxon>Alveolata</taxon>
        <taxon>Apicomplexa</taxon>
        <taxon>Aconoidasida</taxon>
        <taxon>Haemosporida</taxon>
        <taxon>Plasmodiidae</taxon>
        <taxon>Plasmodium</taxon>
        <taxon>Plasmodium (Laverania)</taxon>
    </lineage>
</organism>
<evidence type="ECO:0000259" key="4">
    <source>
        <dbReference type="Pfam" id="PF00588"/>
    </source>
</evidence>
<dbReference type="GO" id="GO:0008173">
    <property type="term" value="F:RNA methyltransferase activity"/>
    <property type="evidence" value="ECO:0007669"/>
    <property type="project" value="InterPro"/>
</dbReference>
<dbReference type="CDD" id="cd18096">
    <property type="entry name" value="SpoU-like"/>
    <property type="match status" value="1"/>
</dbReference>
<reference evidence="5 6" key="1">
    <citation type="submission" date="2016-09" db="EMBL/GenBank/DDBJ databases">
        <authorList>
            <consortium name="Pathogen Informatics"/>
        </authorList>
    </citation>
    <scope>NUCLEOTIDE SEQUENCE [LARGE SCALE GENOMIC DNA]</scope>
</reference>
<protein>
    <submittedName>
        <fullName evidence="5">RNA methyltransferase, putative</fullName>
    </submittedName>
</protein>
<evidence type="ECO:0000313" key="6">
    <source>
        <dbReference type="Proteomes" id="UP000240500"/>
    </source>
</evidence>
<feature type="region of interest" description="Disordered" evidence="3">
    <location>
        <begin position="1"/>
        <end position="23"/>
    </location>
</feature>
<dbReference type="OrthoDB" id="270651at2759"/>
<dbReference type="InterPro" id="IPR051259">
    <property type="entry name" value="rRNA_Methyltransferase"/>
</dbReference>
<dbReference type="VEuPathDB" id="PlasmoDB:PRG01_1029200"/>
<feature type="domain" description="tRNA/rRNA methyltransferase SpoU type" evidence="4">
    <location>
        <begin position="53"/>
        <end position="192"/>
    </location>
</feature>
<proteinExistence type="predicted"/>
<evidence type="ECO:0000313" key="5">
    <source>
        <dbReference type="EMBL" id="SOV79895.1"/>
    </source>
</evidence>
<dbReference type="PANTHER" id="PTHR43191">
    <property type="entry name" value="RRNA METHYLTRANSFERASE 3"/>
    <property type="match status" value="1"/>
</dbReference>
<name>A0A2P9DFS5_PLARE</name>
<dbReference type="InterPro" id="IPR029026">
    <property type="entry name" value="tRNA_m1G_MTases_N"/>
</dbReference>
<evidence type="ECO:0000256" key="1">
    <source>
        <dbReference type="ARBA" id="ARBA00022603"/>
    </source>
</evidence>
<dbReference type="SUPFAM" id="SSF75217">
    <property type="entry name" value="alpha/beta knot"/>
    <property type="match status" value="1"/>
</dbReference>
<keyword evidence="1 5" id="KW-0489">Methyltransferase</keyword>
<dbReference type="Gene3D" id="3.40.1280.10">
    <property type="match status" value="1"/>
</dbReference>
<dbReference type="EMBL" id="LT969573">
    <property type="protein sequence ID" value="SOV79895.1"/>
    <property type="molecule type" value="Genomic_DNA"/>
</dbReference>
<gene>
    <name evidence="5" type="ORF">PRG01_1029200</name>
</gene>
<evidence type="ECO:0000256" key="3">
    <source>
        <dbReference type="SAM" id="MobiDB-lite"/>
    </source>
</evidence>